<gene>
    <name evidence="4" type="ORF">RHODO2019_13495</name>
</gene>
<sequence length="763" mass="78794">MSILGTRVVRTEDPKFLTTGGTYTDDLVEPALVGALHLTLVRSPAAHGRIVSVDVSDALAAPGVVAVVTAADLTELAPIPSGLPMFNPEMLRPWLASEVVRFVGEPIAAVLTEQRYQGEDAAELVAVDIESLPAVISLSDAASDTTVLFPAAGTNTVCTFGEPTPADFFDGCEVVVTQDTVNQRVAPVPLETRAASAVWGEDGRVTLWCSNQGAQQVKAQVSGWLGIDPETVHVKTPDVGGGFGAKIGADPEFALVAWLARHTGRAVRWAESRSENLTGLVHGRGQDQKVTIGGSRDGKVTAYALEILQDAGAYPRSGAVLPTLTMLMAPGVYAIDAVHASARSVVTNATSTAAYRGAGRPEATAAIERAMDVFAAEIGMDATEVRRINLLAPFDAPHANGTGATYDSGNYVGALDTLLAGADYAALRSEQAARRDREDVRQLGIGVSVYVEITGAAPSGTGEEAQVEVHADGTATVLTGTSPHGQGHGTAWAMLASDRLGIPMDKITVIHGDTDLVPSGGGTMASRSLQQGGAAVHQAAGELVELARKRAAEVLEANPDDIVVDAAFGGLKVAGTDVGVTYADLAAEDALLVRTTFTANAPTFPFGAHLAVVEVDTGTGKAVLQRVVTVDDAGRVLNPLLAEGQRHGGIAQGAAQALFEEVLYDADGNPLTSTLADYPIPSAAELPSFELLDMATETPMNPLGAKGIGESGTVGSTPAIQSAVIDAVSHLGVRHIDMPTTPEKVWLALQAAAGTAAREGAHA</sequence>
<dbReference type="SMART" id="SM01008">
    <property type="entry name" value="Ald_Xan_dh_C"/>
    <property type="match status" value="1"/>
</dbReference>
<dbReference type="PANTHER" id="PTHR11908">
    <property type="entry name" value="XANTHINE DEHYDROGENASE"/>
    <property type="match status" value="1"/>
</dbReference>
<protein>
    <submittedName>
        <fullName evidence="4">Xanthine dehydrogenase family protein molybdopterin-binding subunit</fullName>
    </submittedName>
</protein>
<dbReference type="Pfam" id="PF20256">
    <property type="entry name" value="MoCoBD_2"/>
    <property type="match status" value="1"/>
</dbReference>
<dbReference type="SUPFAM" id="SSF54665">
    <property type="entry name" value="CO dehydrogenase molybdoprotein N-domain-like"/>
    <property type="match status" value="1"/>
</dbReference>
<name>A0ABY6NXP0_9NOCA</name>
<dbReference type="InterPro" id="IPR000674">
    <property type="entry name" value="Ald_Oxase/Xan_DH_a/b"/>
</dbReference>
<keyword evidence="2" id="KW-0560">Oxidoreductase</keyword>
<keyword evidence="5" id="KW-1185">Reference proteome</keyword>
<organism evidence="4 5">
    <name type="scientific">Rhodococcus antarcticus</name>
    <dbReference type="NCBI Taxonomy" id="2987751"/>
    <lineage>
        <taxon>Bacteria</taxon>
        <taxon>Bacillati</taxon>
        <taxon>Actinomycetota</taxon>
        <taxon>Actinomycetes</taxon>
        <taxon>Mycobacteriales</taxon>
        <taxon>Nocardiaceae</taxon>
        <taxon>Rhodococcus</taxon>
    </lineage>
</organism>
<accession>A0ABY6NXP0</accession>
<evidence type="ECO:0000313" key="5">
    <source>
        <dbReference type="Proteomes" id="UP001164965"/>
    </source>
</evidence>
<evidence type="ECO:0000313" key="4">
    <source>
        <dbReference type="EMBL" id="UZJ24164.1"/>
    </source>
</evidence>
<evidence type="ECO:0000256" key="1">
    <source>
        <dbReference type="ARBA" id="ARBA00022505"/>
    </source>
</evidence>
<dbReference type="InterPro" id="IPR008274">
    <property type="entry name" value="AldOxase/xan_DH_MoCoBD1"/>
</dbReference>
<dbReference type="InterPro" id="IPR036856">
    <property type="entry name" value="Ald_Oxase/Xan_DH_a/b_sf"/>
</dbReference>
<evidence type="ECO:0000256" key="2">
    <source>
        <dbReference type="ARBA" id="ARBA00023002"/>
    </source>
</evidence>
<dbReference type="EMBL" id="CP110615">
    <property type="protein sequence ID" value="UZJ24164.1"/>
    <property type="molecule type" value="Genomic_DNA"/>
</dbReference>
<dbReference type="Gene3D" id="3.90.1170.50">
    <property type="entry name" value="Aldehyde oxidase/xanthine dehydrogenase, a/b hammerhead"/>
    <property type="match status" value="1"/>
</dbReference>
<proteinExistence type="predicted"/>
<dbReference type="SUPFAM" id="SSF56003">
    <property type="entry name" value="Molybdenum cofactor-binding domain"/>
    <property type="match status" value="1"/>
</dbReference>
<dbReference type="InterPro" id="IPR016208">
    <property type="entry name" value="Ald_Oxase/xanthine_DH-like"/>
</dbReference>
<evidence type="ECO:0000259" key="3">
    <source>
        <dbReference type="SMART" id="SM01008"/>
    </source>
</evidence>
<feature type="domain" description="Aldehyde oxidase/xanthine dehydrogenase a/b hammerhead" evidence="3">
    <location>
        <begin position="19"/>
        <end position="133"/>
    </location>
</feature>
<dbReference type="Pfam" id="PF02738">
    <property type="entry name" value="MoCoBD_1"/>
    <property type="match status" value="1"/>
</dbReference>
<dbReference type="Gene3D" id="3.30.365.10">
    <property type="entry name" value="Aldehyde oxidase/xanthine dehydrogenase, molybdopterin binding domain"/>
    <property type="match status" value="4"/>
</dbReference>
<dbReference type="InterPro" id="IPR046867">
    <property type="entry name" value="AldOxase/xan_DH_MoCoBD2"/>
</dbReference>
<dbReference type="Pfam" id="PF01315">
    <property type="entry name" value="Ald_Xan_dh_C"/>
    <property type="match status" value="1"/>
</dbReference>
<dbReference type="PANTHER" id="PTHR11908:SF132">
    <property type="entry name" value="ALDEHYDE OXIDASE 1-RELATED"/>
    <property type="match status" value="1"/>
</dbReference>
<reference evidence="4" key="1">
    <citation type="submission" date="2022-10" db="EMBL/GenBank/DDBJ databases">
        <title>Rhodococcus sp.75.</title>
        <authorList>
            <person name="Sun M."/>
        </authorList>
    </citation>
    <scope>NUCLEOTIDE SEQUENCE</scope>
    <source>
        <strain evidence="4">75</strain>
    </source>
</reference>
<keyword evidence="1" id="KW-0500">Molybdenum</keyword>
<dbReference type="InterPro" id="IPR037165">
    <property type="entry name" value="AldOxase/xan_DH_Mopterin-bd_sf"/>
</dbReference>
<dbReference type="Proteomes" id="UP001164965">
    <property type="component" value="Chromosome"/>
</dbReference>
<dbReference type="RefSeq" id="WP_265382271.1">
    <property type="nucleotide sequence ID" value="NZ_CP110615.1"/>
</dbReference>